<accession>A0A2P2PYD1</accession>
<dbReference type="AlphaFoldDB" id="A0A2P2PYD1"/>
<proteinExistence type="predicted"/>
<evidence type="ECO:0000313" key="1">
    <source>
        <dbReference type="EMBL" id="MBX59754.1"/>
    </source>
</evidence>
<reference evidence="1" key="1">
    <citation type="submission" date="2018-02" db="EMBL/GenBank/DDBJ databases">
        <title>Rhizophora mucronata_Transcriptome.</title>
        <authorList>
            <person name="Meera S.P."/>
            <person name="Sreeshan A."/>
            <person name="Augustine A."/>
        </authorList>
    </citation>
    <scope>NUCLEOTIDE SEQUENCE</scope>
    <source>
        <tissue evidence="1">Leaf</tissue>
    </source>
</reference>
<name>A0A2P2PYD1_RHIMU</name>
<protein>
    <submittedName>
        <fullName evidence="1">Uncharacterized protein</fullName>
    </submittedName>
</protein>
<organism evidence="1">
    <name type="scientific">Rhizophora mucronata</name>
    <name type="common">Asiatic mangrove</name>
    <dbReference type="NCBI Taxonomy" id="61149"/>
    <lineage>
        <taxon>Eukaryota</taxon>
        <taxon>Viridiplantae</taxon>
        <taxon>Streptophyta</taxon>
        <taxon>Embryophyta</taxon>
        <taxon>Tracheophyta</taxon>
        <taxon>Spermatophyta</taxon>
        <taxon>Magnoliopsida</taxon>
        <taxon>eudicotyledons</taxon>
        <taxon>Gunneridae</taxon>
        <taxon>Pentapetalae</taxon>
        <taxon>rosids</taxon>
        <taxon>fabids</taxon>
        <taxon>Malpighiales</taxon>
        <taxon>Rhizophoraceae</taxon>
        <taxon>Rhizophora</taxon>
    </lineage>
</organism>
<dbReference type="EMBL" id="GGEC01079270">
    <property type="protein sequence ID" value="MBX59754.1"/>
    <property type="molecule type" value="Transcribed_RNA"/>
</dbReference>
<sequence length="72" mass="8237">MMCKRSLRERLIKTSCMKIIESEATKNGVHSIFCYGDIFFPAFPLYSLSRGDQDVFHPAEILDATACLRFCL</sequence>